<dbReference type="NCBIfam" id="TIGR00773">
    <property type="entry name" value="NhaA"/>
    <property type="match status" value="1"/>
</dbReference>
<evidence type="ECO:0000256" key="2">
    <source>
        <dbReference type="ARBA" id="ARBA00022448"/>
    </source>
</evidence>
<dbReference type="GO" id="GO:0006885">
    <property type="term" value="P:regulation of pH"/>
    <property type="evidence" value="ECO:0007669"/>
    <property type="project" value="UniProtKB-UniRule"/>
</dbReference>
<evidence type="ECO:0000256" key="10">
    <source>
        <dbReference type="ARBA" id="ARBA00023201"/>
    </source>
</evidence>
<comment type="function">
    <text evidence="11">Na(+)/H(+) antiporter that extrudes sodium in exchange for external protons.</text>
</comment>
<keyword evidence="6 11" id="KW-1133">Transmembrane helix</keyword>
<feature type="transmembrane region" description="Helical" evidence="11">
    <location>
        <begin position="165"/>
        <end position="187"/>
    </location>
</feature>
<evidence type="ECO:0000256" key="1">
    <source>
        <dbReference type="ARBA" id="ARBA00004429"/>
    </source>
</evidence>
<protein>
    <recommendedName>
        <fullName evidence="11">Na(+)/H(+) antiporter NhaA</fullName>
    </recommendedName>
    <alternativeName>
        <fullName evidence="11">Sodium/proton antiporter NhaA</fullName>
    </alternativeName>
</protein>
<proteinExistence type="inferred from homology"/>
<feature type="transmembrane region" description="Helical" evidence="11">
    <location>
        <begin position="139"/>
        <end position="158"/>
    </location>
</feature>
<comment type="subcellular location">
    <subcellularLocation>
        <location evidence="1">Cell inner membrane</location>
        <topology evidence="1">Multi-pass membrane protein</topology>
    </subcellularLocation>
    <subcellularLocation>
        <location evidence="11">Cell membrane</location>
        <topology evidence="11">Multi-pass membrane protein</topology>
    </subcellularLocation>
</comment>
<gene>
    <name evidence="11 12" type="primary">nhaA</name>
    <name evidence="12" type="ORF">DT076_13030</name>
</gene>
<name>A0A367YTN0_9ACTN</name>
<feature type="transmembrane region" description="Helical" evidence="11">
    <location>
        <begin position="302"/>
        <end position="324"/>
    </location>
</feature>
<keyword evidence="4 11" id="KW-1003">Cell membrane</keyword>
<dbReference type="HAMAP" id="MF_01844">
    <property type="entry name" value="NhaA"/>
    <property type="match status" value="1"/>
</dbReference>
<feature type="transmembrane region" description="Helical" evidence="11">
    <location>
        <begin position="103"/>
        <end position="127"/>
    </location>
</feature>
<evidence type="ECO:0000256" key="5">
    <source>
        <dbReference type="ARBA" id="ARBA00022692"/>
    </source>
</evidence>
<keyword evidence="8 11" id="KW-0406">Ion transport</keyword>
<dbReference type="AlphaFoldDB" id="A0A367YTN0"/>
<organism evidence="12 13">
    <name type="scientific">Desertihabitans brevis</name>
    <dbReference type="NCBI Taxonomy" id="2268447"/>
    <lineage>
        <taxon>Bacteria</taxon>
        <taxon>Bacillati</taxon>
        <taxon>Actinomycetota</taxon>
        <taxon>Actinomycetes</taxon>
        <taxon>Propionibacteriales</taxon>
        <taxon>Propionibacteriaceae</taxon>
        <taxon>Desertihabitans</taxon>
    </lineage>
</organism>
<comment type="caution">
    <text evidence="12">The sequence shown here is derived from an EMBL/GenBank/DDBJ whole genome shotgun (WGS) entry which is preliminary data.</text>
</comment>
<keyword evidence="7 11" id="KW-0915">Sodium</keyword>
<keyword evidence="9 11" id="KW-0472">Membrane</keyword>
<dbReference type="PANTHER" id="PTHR30341:SF0">
    <property type="entry name" value="NA(+)_H(+) ANTIPORTER NHAA"/>
    <property type="match status" value="1"/>
</dbReference>
<dbReference type="PANTHER" id="PTHR30341">
    <property type="entry name" value="SODIUM ION/PROTON ANTIPORTER NHAA-RELATED"/>
    <property type="match status" value="1"/>
</dbReference>
<comment type="catalytic activity">
    <reaction evidence="11">
        <text>Na(+)(in) + 2 H(+)(out) = Na(+)(out) + 2 H(+)(in)</text>
        <dbReference type="Rhea" id="RHEA:29251"/>
        <dbReference type="ChEBI" id="CHEBI:15378"/>
        <dbReference type="ChEBI" id="CHEBI:29101"/>
    </reaction>
</comment>
<keyword evidence="10 11" id="KW-0739">Sodium transport</keyword>
<accession>A0A367YTN0</accession>
<evidence type="ECO:0000256" key="8">
    <source>
        <dbReference type="ARBA" id="ARBA00023065"/>
    </source>
</evidence>
<keyword evidence="5 11" id="KW-0812">Transmembrane</keyword>
<dbReference type="Pfam" id="PF06965">
    <property type="entry name" value="Na_H_antiport_1"/>
    <property type="match status" value="1"/>
</dbReference>
<dbReference type="Gene3D" id="1.20.1530.10">
    <property type="entry name" value="Na+/H+ antiporter like domain"/>
    <property type="match status" value="1"/>
</dbReference>
<feature type="transmembrane region" description="Helical" evidence="11">
    <location>
        <begin position="268"/>
        <end position="290"/>
    </location>
</feature>
<evidence type="ECO:0000256" key="6">
    <source>
        <dbReference type="ARBA" id="ARBA00022989"/>
    </source>
</evidence>
<reference evidence="12 13" key="1">
    <citation type="submission" date="2018-07" db="EMBL/GenBank/DDBJ databases">
        <title>Desertimonas flava gen. nov. sp. nov.</title>
        <authorList>
            <person name="Liu S."/>
        </authorList>
    </citation>
    <scope>NUCLEOTIDE SEQUENCE [LARGE SCALE GENOMIC DNA]</scope>
    <source>
        <strain evidence="12 13">16Sb5-5</strain>
    </source>
</reference>
<feature type="transmembrane region" description="Helical" evidence="11">
    <location>
        <begin position="74"/>
        <end position="91"/>
    </location>
</feature>
<sequence length="406" mass="43423">MPQDEPARTRRRVVLFGATDNQDQIAIADVLRMETVGGVLMLAAAVVAVVWANVGGSYEAFRHIYLGPLNIQHWAADGLLTIFFFVAGLELKREFVAGSLRKPSAALVPIVAALCGMVVPAGVYLLLNVGLPDGDLRGWAIPMATDIAFALAILGLVGGRLPTSLRAFLLTLAIVDDLGAIAVIAVVFTTDLALAWLLGALACAAVWYLLQRKRLDRWWWLHVPLFVLCWWCMYSSGVHATIAGVLLGLLTRTSPEESHDPVDRWEHFWRPVSAGFVVPFFALMSAGVVVSVQAVSEVFTQAVPLGIMLGLVVGKVVGISGGAWLTARFTRAELAPDIRWGDVVGVSVVAGVGFTVALLVAELAFADAPEVIEHAKTAVLLASVLAALIAVVVLSLRNRSAVRRQA</sequence>
<feature type="transmembrane region" description="Helical" evidence="11">
    <location>
        <begin position="35"/>
        <end position="54"/>
    </location>
</feature>
<evidence type="ECO:0000313" key="13">
    <source>
        <dbReference type="Proteomes" id="UP000252770"/>
    </source>
</evidence>
<dbReference type="EMBL" id="QOUI01000007">
    <property type="protein sequence ID" value="RCK69243.1"/>
    <property type="molecule type" value="Genomic_DNA"/>
</dbReference>
<dbReference type="InterPro" id="IPR004670">
    <property type="entry name" value="NhaA"/>
</dbReference>
<keyword evidence="2 11" id="KW-0813">Transport</keyword>
<evidence type="ECO:0000256" key="11">
    <source>
        <dbReference type="HAMAP-Rule" id="MF_01844"/>
    </source>
</evidence>
<evidence type="ECO:0000256" key="7">
    <source>
        <dbReference type="ARBA" id="ARBA00023053"/>
    </source>
</evidence>
<comment type="similarity">
    <text evidence="11">Belongs to the NhaA Na(+)/H(+) (TC 2.A.33) antiporter family.</text>
</comment>
<evidence type="ECO:0000256" key="3">
    <source>
        <dbReference type="ARBA" id="ARBA00022449"/>
    </source>
</evidence>
<dbReference type="InterPro" id="IPR023171">
    <property type="entry name" value="Na/H_antiporter_dom_sf"/>
</dbReference>
<evidence type="ECO:0000256" key="4">
    <source>
        <dbReference type="ARBA" id="ARBA00022475"/>
    </source>
</evidence>
<keyword evidence="13" id="KW-1185">Reference proteome</keyword>
<keyword evidence="3 11" id="KW-0050">Antiport</keyword>
<dbReference type="Proteomes" id="UP000252770">
    <property type="component" value="Unassembled WGS sequence"/>
</dbReference>
<feature type="transmembrane region" description="Helical" evidence="11">
    <location>
        <begin position="193"/>
        <end position="210"/>
    </location>
</feature>
<dbReference type="GO" id="GO:0015385">
    <property type="term" value="F:sodium:proton antiporter activity"/>
    <property type="evidence" value="ECO:0007669"/>
    <property type="project" value="UniProtKB-UniRule"/>
</dbReference>
<dbReference type="GO" id="GO:0005886">
    <property type="term" value="C:plasma membrane"/>
    <property type="evidence" value="ECO:0007669"/>
    <property type="project" value="UniProtKB-SubCell"/>
</dbReference>
<evidence type="ECO:0000256" key="9">
    <source>
        <dbReference type="ARBA" id="ARBA00023136"/>
    </source>
</evidence>
<evidence type="ECO:0000313" key="12">
    <source>
        <dbReference type="EMBL" id="RCK69243.1"/>
    </source>
</evidence>
<feature type="transmembrane region" description="Helical" evidence="11">
    <location>
        <begin position="378"/>
        <end position="396"/>
    </location>
</feature>
<dbReference type="RefSeq" id="WP_114127099.1">
    <property type="nucleotide sequence ID" value="NZ_QOUI01000007.1"/>
</dbReference>
<feature type="transmembrane region" description="Helical" evidence="11">
    <location>
        <begin position="344"/>
        <end position="366"/>
    </location>
</feature>